<keyword evidence="3 7" id="KW-0812">Transmembrane</keyword>
<evidence type="ECO:0000256" key="2">
    <source>
        <dbReference type="ARBA" id="ARBA00006143"/>
    </source>
</evidence>
<keyword evidence="4" id="KW-0201">Cytochrome c-type biogenesis</keyword>
<evidence type="ECO:0000313" key="10">
    <source>
        <dbReference type="Proteomes" id="UP000190135"/>
    </source>
</evidence>
<dbReference type="AlphaFoldDB" id="A0A1T4TCV7"/>
<comment type="subcellular location">
    <subcellularLocation>
        <location evidence="1">Membrane</location>
        <topology evidence="1">Multi-pass membrane protein</topology>
    </subcellularLocation>
</comment>
<evidence type="ECO:0000256" key="7">
    <source>
        <dbReference type="SAM" id="Phobius"/>
    </source>
</evidence>
<dbReference type="InterPro" id="IPR051790">
    <property type="entry name" value="Cytochrome_c-biogenesis_DsbD"/>
</dbReference>
<evidence type="ECO:0000256" key="5">
    <source>
        <dbReference type="ARBA" id="ARBA00022989"/>
    </source>
</evidence>
<feature type="transmembrane region" description="Helical" evidence="7">
    <location>
        <begin position="134"/>
        <end position="157"/>
    </location>
</feature>
<comment type="similarity">
    <text evidence="2">Belongs to the DsbD family.</text>
</comment>
<dbReference type="EMBL" id="FUXL01000025">
    <property type="protein sequence ID" value="SKA38355.1"/>
    <property type="molecule type" value="Genomic_DNA"/>
</dbReference>
<protein>
    <submittedName>
        <fullName evidence="9">Cytochrome c-type biogenesis protein</fullName>
    </submittedName>
</protein>
<proteinExistence type="inferred from homology"/>
<dbReference type="PANTHER" id="PTHR31272">
    <property type="entry name" value="CYTOCHROME C-TYPE BIOGENESIS PROTEIN HI_1454-RELATED"/>
    <property type="match status" value="1"/>
</dbReference>
<keyword evidence="10" id="KW-1185">Reference proteome</keyword>
<organism evidence="9 10">
    <name type="scientific">Consotaella salsifontis</name>
    <dbReference type="NCBI Taxonomy" id="1365950"/>
    <lineage>
        <taxon>Bacteria</taxon>
        <taxon>Pseudomonadati</taxon>
        <taxon>Pseudomonadota</taxon>
        <taxon>Alphaproteobacteria</taxon>
        <taxon>Hyphomicrobiales</taxon>
        <taxon>Aurantimonadaceae</taxon>
        <taxon>Consotaella</taxon>
    </lineage>
</organism>
<dbReference type="PANTHER" id="PTHR31272:SF4">
    <property type="entry name" value="CYTOCHROME C-TYPE BIOGENESIS PROTEIN HI_1454-RELATED"/>
    <property type="match status" value="1"/>
</dbReference>
<evidence type="ECO:0000256" key="3">
    <source>
        <dbReference type="ARBA" id="ARBA00022692"/>
    </source>
</evidence>
<feature type="transmembrane region" description="Helical" evidence="7">
    <location>
        <begin position="169"/>
        <end position="190"/>
    </location>
</feature>
<feature type="transmembrane region" description="Helical" evidence="7">
    <location>
        <begin position="94"/>
        <end position="113"/>
    </location>
</feature>
<dbReference type="Pfam" id="PF02683">
    <property type="entry name" value="DsbD_TM"/>
    <property type="match status" value="1"/>
</dbReference>
<keyword evidence="5 7" id="KW-1133">Transmembrane helix</keyword>
<dbReference type="GO" id="GO:0017004">
    <property type="term" value="P:cytochrome complex assembly"/>
    <property type="evidence" value="ECO:0007669"/>
    <property type="project" value="UniProtKB-KW"/>
</dbReference>
<feature type="domain" description="Cytochrome C biogenesis protein transmembrane" evidence="8">
    <location>
        <begin position="9"/>
        <end position="200"/>
    </location>
</feature>
<feature type="transmembrane region" description="Helical" evidence="7">
    <location>
        <begin position="12"/>
        <end position="33"/>
    </location>
</feature>
<dbReference type="STRING" id="1365950.SAMN05428963_12513"/>
<evidence type="ECO:0000256" key="4">
    <source>
        <dbReference type="ARBA" id="ARBA00022748"/>
    </source>
</evidence>
<evidence type="ECO:0000256" key="1">
    <source>
        <dbReference type="ARBA" id="ARBA00004141"/>
    </source>
</evidence>
<keyword evidence="6 7" id="KW-0472">Membrane</keyword>
<gene>
    <name evidence="9" type="ORF">SAMN05428963_12513</name>
</gene>
<dbReference type="GO" id="GO:0016020">
    <property type="term" value="C:membrane"/>
    <property type="evidence" value="ECO:0007669"/>
    <property type="project" value="UniProtKB-SubCell"/>
</dbReference>
<dbReference type="InterPro" id="IPR003834">
    <property type="entry name" value="Cyt_c_assmbl_TM_dom"/>
</dbReference>
<dbReference type="Proteomes" id="UP000190135">
    <property type="component" value="Unassembled WGS sequence"/>
</dbReference>
<accession>A0A1T4TCV7</accession>
<feature type="transmembrane region" description="Helical" evidence="7">
    <location>
        <begin position="210"/>
        <end position="236"/>
    </location>
</feature>
<name>A0A1T4TCV7_9HYPH</name>
<dbReference type="OrthoDB" id="9803065at2"/>
<reference evidence="9 10" key="1">
    <citation type="submission" date="2017-02" db="EMBL/GenBank/DDBJ databases">
        <authorList>
            <person name="Peterson S.W."/>
        </authorList>
    </citation>
    <scope>NUCLEOTIDE SEQUENCE [LARGE SCALE GENOMIC DNA]</scope>
    <source>
        <strain evidence="9 10">USBA 369</strain>
    </source>
</reference>
<evidence type="ECO:0000259" key="8">
    <source>
        <dbReference type="Pfam" id="PF02683"/>
    </source>
</evidence>
<dbReference type="RefSeq" id="WP_078710418.1">
    <property type="nucleotide sequence ID" value="NZ_FUXL01000025.1"/>
</dbReference>
<evidence type="ECO:0000313" key="9">
    <source>
        <dbReference type="EMBL" id="SKA38355.1"/>
    </source>
</evidence>
<sequence length="246" mass="25637">MLEISNIGVLTALAAGAISFLSPCVLPLVPGYISYIAGNSAGSGELSRSRGGRLSTLLLSALFVLGFSTIFIALGASATAASRLLLAYRYETNIVGGAIIILFGVFMTGLVRLPWLERDVRFHGEVRGGRPLGAYLLGLAFGFGWTPCIGPILGAILTVSALSATASDGIALLSIYSVGLGLPFLAAALFTDGLAKRLKSMRRAGRLLQIGAGGIMIAMGLAMITGKMSMFAFWLLQRFPIFGSIG</sequence>
<feature type="transmembrane region" description="Helical" evidence="7">
    <location>
        <begin position="54"/>
        <end position="74"/>
    </location>
</feature>
<evidence type="ECO:0000256" key="6">
    <source>
        <dbReference type="ARBA" id="ARBA00023136"/>
    </source>
</evidence>